<feature type="non-terminal residue" evidence="2">
    <location>
        <position position="1"/>
    </location>
</feature>
<evidence type="ECO:0000313" key="2">
    <source>
        <dbReference type="EMBL" id="EGT57775.1"/>
    </source>
</evidence>
<dbReference type="InParanoid" id="G0ND32"/>
<feature type="region of interest" description="Disordered" evidence="1">
    <location>
        <begin position="25"/>
        <end position="62"/>
    </location>
</feature>
<keyword evidence="3" id="KW-1185">Reference proteome</keyword>
<protein>
    <submittedName>
        <fullName evidence="2">Uncharacterized protein</fullName>
    </submittedName>
</protein>
<proteinExistence type="predicted"/>
<sequence>PNDKVAKWVESESFNLRTESMSSELASTVLQEEQSDSSHSSDYRTVSISSPVGKEAKDAMPAVEKRALQTERRRWTEINERGGNYDNVELGFPDTNGSQTKNWNEEYEQRLPPHTRDIWKTPRIRTPEHHHGLTTTENVRMIYDYYGFGTCSKIYYIGTYWSSIKSYSSIVAYLIWLRGYLVSIGVQEFAASRSASN</sequence>
<reference evidence="3" key="1">
    <citation type="submission" date="2011-07" db="EMBL/GenBank/DDBJ databases">
        <authorList>
            <consortium name="Caenorhabditis brenneri Sequencing and Analysis Consortium"/>
            <person name="Wilson R.K."/>
        </authorList>
    </citation>
    <scope>NUCLEOTIDE SEQUENCE [LARGE SCALE GENOMIC DNA]</scope>
    <source>
        <strain evidence="3">PB2801</strain>
    </source>
</reference>
<dbReference type="OrthoDB" id="5872016at2759"/>
<organism evidence="3">
    <name type="scientific">Caenorhabditis brenneri</name>
    <name type="common">Nematode worm</name>
    <dbReference type="NCBI Taxonomy" id="135651"/>
    <lineage>
        <taxon>Eukaryota</taxon>
        <taxon>Metazoa</taxon>
        <taxon>Ecdysozoa</taxon>
        <taxon>Nematoda</taxon>
        <taxon>Chromadorea</taxon>
        <taxon>Rhabditida</taxon>
        <taxon>Rhabditina</taxon>
        <taxon>Rhabditomorpha</taxon>
        <taxon>Rhabditoidea</taxon>
        <taxon>Rhabditidae</taxon>
        <taxon>Peloderinae</taxon>
        <taxon>Caenorhabditis</taxon>
    </lineage>
</organism>
<dbReference type="Proteomes" id="UP000008068">
    <property type="component" value="Unassembled WGS sequence"/>
</dbReference>
<gene>
    <name evidence="2" type="ORF">CAEBREN_30899</name>
</gene>
<accession>G0ND32</accession>
<dbReference type="EMBL" id="GL379865">
    <property type="protein sequence ID" value="EGT57775.1"/>
    <property type="molecule type" value="Genomic_DNA"/>
</dbReference>
<evidence type="ECO:0000313" key="3">
    <source>
        <dbReference type="Proteomes" id="UP000008068"/>
    </source>
</evidence>
<evidence type="ECO:0000256" key="1">
    <source>
        <dbReference type="SAM" id="MobiDB-lite"/>
    </source>
</evidence>
<name>G0ND32_CAEBE</name>
<dbReference type="HOGENOM" id="CLU_1387290_0_0_1"/>
<dbReference type="AlphaFoldDB" id="G0ND32"/>